<dbReference type="Proteomes" id="UP000619244">
    <property type="component" value="Unassembled WGS sequence"/>
</dbReference>
<dbReference type="EMBL" id="BMVU01000003">
    <property type="protein sequence ID" value="GGX59407.1"/>
    <property type="molecule type" value="Genomic_DNA"/>
</dbReference>
<reference evidence="2" key="1">
    <citation type="journal article" date="2014" name="Int. J. Syst. Evol. Microbiol.">
        <title>Complete genome sequence of Corynebacterium casei LMG S-19264T (=DSM 44701T), isolated from a smear-ripened cheese.</title>
        <authorList>
            <consortium name="US DOE Joint Genome Institute (JGI-PGF)"/>
            <person name="Walter F."/>
            <person name="Albersmeier A."/>
            <person name="Kalinowski J."/>
            <person name="Ruckert C."/>
        </authorList>
    </citation>
    <scope>NUCLEOTIDE SEQUENCE</scope>
    <source>
        <strain evidence="2">JCM 4790</strain>
    </source>
</reference>
<protein>
    <submittedName>
        <fullName evidence="2">Uncharacterized protein</fullName>
    </submittedName>
</protein>
<evidence type="ECO:0000313" key="2">
    <source>
        <dbReference type="EMBL" id="GGX59407.1"/>
    </source>
</evidence>
<accession>A0A918KDM4</accession>
<gene>
    <name evidence="2" type="ORF">GCM10010358_12310</name>
</gene>
<sequence>MIKSVRSEPDPPAGPVGHPRGAFRPDRSGDDRPPRCGTDPRDAAADPEHRAPVRKTVTDPQEIAV</sequence>
<reference evidence="2" key="2">
    <citation type="submission" date="2020-09" db="EMBL/GenBank/DDBJ databases">
        <authorList>
            <person name="Sun Q."/>
            <person name="Ohkuma M."/>
        </authorList>
    </citation>
    <scope>NUCLEOTIDE SEQUENCE</scope>
    <source>
        <strain evidence="2">JCM 4790</strain>
    </source>
</reference>
<feature type="region of interest" description="Disordered" evidence="1">
    <location>
        <begin position="1"/>
        <end position="65"/>
    </location>
</feature>
<evidence type="ECO:0000256" key="1">
    <source>
        <dbReference type="SAM" id="MobiDB-lite"/>
    </source>
</evidence>
<feature type="compositionally biased region" description="Basic and acidic residues" evidence="1">
    <location>
        <begin position="23"/>
        <end position="51"/>
    </location>
</feature>
<name>A0A918KDM4_9ACTN</name>
<keyword evidence="3" id="KW-1185">Reference proteome</keyword>
<evidence type="ECO:0000313" key="3">
    <source>
        <dbReference type="Proteomes" id="UP000619244"/>
    </source>
</evidence>
<dbReference type="AlphaFoldDB" id="A0A918KDM4"/>
<organism evidence="2 3">
    <name type="scientific">Streptomyces minutiscleroticus</name>
    <dbReference type="NCBI Taxonomy" id="68238"/>
    <lineage>
        <taxon>Bacteria</taxon>
        <taxon>Bacillati</taxon>
        <taxon>Actinomycetota</taxon>
        <taxon>Actinomycetes</taxon>
        <taxon>Kitasatosporales</taxon>
        <taxon>Streptomycetaceae</taxon>
        <taxon>Streptomyces</taxon>
    </lineage>
</organism>
<comment type="caution">
    <text evidence="2">The sequence shown here is derived from an EMBL/GenBank/DDBJ whole genome shotgun (WGS) entry which is preliminary data.</text>
</comment>
<proteinExistence type="predicted"/>